<proteinExistence type="predicted"/>
<name>A0A7X1Y809_9PSED</name>
<reference evidence="1 2" key="1">
    <citation type="submission" date="2019-10" db="EMBL/GenBank/DDBJ databases">
        <title>Evaluation of single-gene subtyping targets for Pseudomonas.</title>
        <authorList>
            <person name="Reichler S.J."/>
            <person name="Orsi R.H."/>
            <person name="Wiedmann M."/>
            <person name="Martin N.H."/>
            <person name="Murphy S.I."/>
        </authorList>
    </citation>
    <scope>NUCLEOTIDE SEQUENCE [LARGE SCALE GENOMIC DNA]</scope>
    <source>
        <strain evidence="1 2">FSL R10-2107</strain>
    </source>
</reference>
<evidence type="ECO:0000313" key="1">
    <source>
        <dbReference type="EMBL" id="MQU32126.1"/>
    </source>
</evidence>
<dbReference type="Proteomes" id="UP000470186">
    <property type="component" value="Unassembled WGS sequence"/>
</dbReference>
<accession>A0A7X1Y809</accession>
<evidence type="ECO:0000313" key="2">
    <source>
        <dbReference type="Proteomes" id="UP000470186"/>
    </source>
</evidence>
<protein>
    <submittedName>
        <fullName evidence="1">Uncharacterized protein</fullName>
    </submittedName>
</protein>
<gene>
    <name evidence="1" type="ORF">GHO30_12100</name>
</gene>
<organism evidence="1 2">
    <name type="scientific">Pseudomonas helleri</name>
    <dbReference type="NCBI Taxonomy" id="1608996"/>
    <lineage>
        <taxon>Bacteria</taxon>
        <taxon>Pseudomonadati</taxon>
        <taxon>Pseudomonadota</taxon>
        <taxon>Gammaproteobacteria</taxon>
        <taxon>Pseudomonadales</taxon>
        <taxon>Pseudomonadaceae</taxon>
        <taxon>Pseudomonas</taxon>
    </lineage>
</organism>
<dbReference type="AlphaFoldDB" id="A0A7X1Y809"/>
<comment type="caution">
    <text evidence="1">The sequence shown here is derived from an EMBL/GenBank/DDBJ whole genome shotgun (WGS) entry which is preliminary data.</text>
</comment>
<dbReference type="EMBL" id="WIVX01000049">
    <property type="protein sequence ID" value="MQU32126.1"/>
    <property type="molecule type" value="Genomic_DNA"/>
</dbReference>
<sequence>MRFSPLFHPECAPVALEGVFQYVVFSALQWKTPNLDLMATANKQRFAVLYNQPLEDRFAIETLEQAHIRGAMSGVKLVAVHKDVLRIFLSDEVAGSTFSAIEALWEPIKELELNRKLEVDFSCEHEAYSGRSDYLFWREVKEVLESNSLGIERYNIPVLHDCAEEILNGDDPVSHQLHVDLLQTVTRQSVAPSGLPPRVVDSVASMMGHCRCSMTDYYVGAGSKSPDA</sequence>
<keyword evidence="2" id="KW-1185">Reference proteome</keyword>
<dbReference type="RefSeq" id="WP_095038622.1">
    <property type="nucleotide sequence ID" value="NZ_WIVX01000049.1"/>
</dbReference>